<dbReference type="InterPro" id="IPR041698">
    <property type="entry name" value="Methyltransf_25"/>
</dbReference>
<dbReference type="Proteomes" id="UP000621856">
    <property type="component" value="Unassembled WGS sequence"/>
</dbReference>
<feature type="domain" description="Methyltransferase" evidence="1">
    <location>
        <begin position="55"/>
        <end position="127"/>
    </location>
</feature>
<dbReference type="SUPFAM" id="SSF53335">
    <property type="entry name" value="S-adenosyl-L-methionine-dependent methyltransferases"/>
    <property type="match status" value="1"/>
</dbReference>
<evidence type="ECO:0000313" key="2">
    <source>
        <dbReference type="EMBL" id="GGH92172.1"/>
    </source>
</evidence>
<dbReference type="Gene3D" id="3.40.50.150">
    <property type="entry name" value="Vaccinia Virus protein VP39"/>
    <property type="match status" value="1"/>
</dbReference>
<evidence type="ECO:0000313" key="3">
    <source>
        <dbReference type="Proteomes" id="UP000621856"/>
    </source>
</evidence>
<accession>A0A8J3A4E8</accession>
<name>A0A8J3A4E8_9PROT</name>
<dbReference type="AlphaFoldDB" id="A0A8J3A4E8"/>
<comment type="caution">
    <text evidence="2">The sequence shown here is derived from an EMBL/GenBank/DDBJ whole genome shotgun (WGS) entry which is preliminary data.</text>
</comment>
<protein>
    <recommendedName>
        <fullName evidence="1">Methyltransferase domain-containing protein</fullName>
    </recommendedName>
</protein>
<dbReference type="CDD" id="cd02440">
    <property type="entry name" value="AdoMet_MTases"/>
    <property type="match status" value="1"/>
</dbReference>
<organism evidence="2 3">
    <name type="scientific">Aquisalinus luteolus</name>
    <dbReference type="NCBI Taxonomy" id="1566827"/>
    <lineage>
        <taxon>Bacteria</taxon>
        <taxon>Pseudomonadati</taxon>
        <taxon>Pseudomonadota</taxon>
        <taxon>Alphaproteobacteria</taxon>
        <taxon>Parvularculales</taxon>
        <taxon>Parvularculaceae</taxon>
        <taxon>Aquisalinus</taxon>
    </lineage>
</organism>
<sequence>MHDNVIPFKESPMLRQFSGQTRTTDQLLQVQTNLSFSHELKLLRRAGLGNGKNLLDLGCGNGAYLREIEKAMPGAQCFGLERDETLAQTAQSRLAKPNSVFTGTGIEDLPEDMRFDIVLARYVALHLPALSLLGDFLRLKGSPSACLLLIDAADSYFEINRPMPLLRATIAKLWAYSGVNRTLHDNLEQLEYQAGLKTAWQKDILIHSDMKGLKAQFAFYMLLNAKFAGNDEIEMPLFDEVLDWYQDDESSAQFGLFGALLRPN</sequence>
<reference evidence="2" key="1">
    <citation type="journal article" date="2014" name="Int. J. Syst. Evol. Microbiol.">
        <title>Complete genome sequence of Corynebacterium casei LMG S-19264T (=DSM 44701T), isolated from a smear-ripened cheese.</title>
        <authorList>
            <consortium name="US DOE Joint Genome Institute (JGI-PGF)"/>
            <person name="Walter F."/>
            <person name="Albersmeier A."/>
            <person name="Kalinowski J."/>
            <person name="Ruckert C."/>
        </authorList>
    </citation>
    <scope>NUCLEOTIDE SEQUENCE</scope>
    <source>
        <strain evidence="2">CGMCC 1.14984</strain>
    </source>
</reference>
<gene>
    <name evidence="2" type="ORF">GCM10011355_01040</name>
</gene>
<dbReference type="Pfam" id="PF13649">
    <property type="entry name" value="Methyltransf_25"/>
    <property type="match status" value="1"/>
</dbReference>
<reference evidence="2" key="2">
    <citation type="submission" date="2020-09" db="EMBL/GenBank/DDBJ databases">
        <authorList>
            <person name="Sun Q."/>
            <person name="Zhou Y."/>
        </authorList>
    </citation>
    <scope>NUCLEOTIDE SEQUENCE</scope>
    <source>
        <strain evidence="2">CGMCC 1.14984</strain>
    </source>
</reference>
<proteinExistence type="predicted"/>
<dbReference type="EMBL" id="BMGZ01000001">
    <property type="protein sequence ID" value="GGH92172.1"/>
    <property type="molecule type" value="Genomic_DNA"/>
</dbReference>
<evidence type="ECO:0000259" key="1">
    <source>
        <dbReference type="Pfam" id="PF13649"/>
    </source>
</evidence>
<dbReference type="InterPro" id="IPR029063">
    <property type="entry name" value="SAM-dependent_MTases_sf"/>
</dbReference>